<feature type="compositionally biased region" description="Polar residues" evidence="4">
    <location>
        <begin position="314"/>
        <end position="325"/>
    </location>
</feature>
<keyword evidence="7" id="KW-1185">Reference proteome</keyword>
<protein>
    <recommendedName>
        <fullName evidence="5">PPPDE domain-containing protein</fullName>
    </recommendedName>
</protein>
<organism evidence="6 7">
    <name type="scientific">Thalassiosira oceanica</name>
    <name type="common">Marine diatom</name>
    <dbReference type="NCBI Taxonomy" id="159749"/>
    <lineage>
        <taxon>Eukaryota</taxon>
        <taxon>Sar</taxon>
        <taxon>Stramenopiles</taxon>
        <taxon>Ochrophyta</taxon>
        <taxon>Bacillariophyta</taxon>
        <taxon>Coscinodiscophyceae</taxon>
        <taxon>Thalassiosirophycidae</taxon>
        <taxon>Thalassiosirales</taxon>
        <taxon>Thalassiosiraceae</taxon>
        <taxon>Thalassiosira</taxon>
    </lineage>
</organism>
<accession>K0TDI9</accession>
<dbReference type="InterPro" id="IPR008580">
    <property type="entry name" value="PPPDE_dom"/>
</dbReference>
<feature type="region of interest" description="Disordered" evidence="4">
    <location>
        <begin position="16"/>
        <end position="46"/>
    </location>
</feature>
<feature type="region of interest" description="Disordered" evidence="4">
    <location>
        <begin position="529"/>
        <end position="556"/>
    </location>
</feature>
<evidence type="ECO:0000256" key="1">
    <source>
        <dbReference type="ARBA" id="ARBA00008140"/>
    </source>
</evidence>
<feature type="compositionally biased region" description="Polar residues" evidence="4">
    <location>
        <begin position="97"/>
        <end position="110"/>
    </location>
</feature>
<feature type="compositionally biased region" description="Basic and acidic residues" evidence="4">
    <location>
        <begin position="222"/>
        <end position="263"/>
    </location>
</feature>
<feature type="non-terminal residue" evidence="6">
    <location>
        <position position="556"/>
    </location>
</feature>
<evidence type="ECO:0000259" key="5">
    <source>
        <dbReference type="SMART" id="SM01179"/>
    </source>
</evidence>
<dbReference type="AlphaFoldDB" id="K0TDI9"/>
<reference evidence="6 7" key="1">
    <citation type="journal article" date="2012" name="Genome Biol.">
        <title>Genome and low-iron response of an oceanic diatom adapted to chronic iron limitation.</title>
        <authorList>
            <person name="Lommer M."/>
            <person name="Specht M."/>
            <person name="Roy A.S."/>
            <person name="Kraemer L."/>
            <person name="Andreson R."/>
            <person name="Gutowska M.A."/>
            <person name="Wolf J."/>
            <person name="Bergner S.V."/>
            <person name="Schilhabel M.B."/>
            <person name="Klostermeier U.C."/>
            <person name="Beiko R.G."/>
            <person name="Rosenstiel P."/>
            <person name="Hippler M."/>
            <person name="Laroche J."/>
        </authorList>
    </citation>
    <scope>NUCLEOTIDE SEQUENCE [LARGE SCALE GENOMIC DNA]</scope>
    <source>
        <strain evidence="6 7">CCMP1005</strain>
    </source>
</reference>
<evidence type="ECO:0000256" key="2">
    <source>
        <dbReference type="ARBA" id="ARBA00022670"/>
    </source>
</evidence>
<dbReference type="EMBL" id="AGNL01011100">
    <property type="protein sequence ID" value="EJK68607.1"/>
    <property type="molecule type" value="Genomic_DNA"/>
</dbReference>
<dbReference type="Pfam" id="PF05903">
    <property type="entry name" value="Peptidase_C97"/>
    <property type="match status" value="1"/>
</dbReference>
<dbReference type="PANTHER" id="PTHR12378">
    <property type="entry name" value="DESUMOYLATING ISOPEPTIDASE"/>
    <property type="match status" value="1"/>
</dbReference>
<dbReference type="GO" id="GO:0101005">
    <property type="term" value="F:deubiquitinase activity"/>
    <property type="evidence" value="ECO:0007669"/>
    <property type="project" value="TreeGrafter"/>
</dbReference>
<evidence type="ECO:0000313" key="7">
    <source>
        <dbReference type="Proteomes" id="UP000266841"/>
    </source>
</evidence>
<dbReference type="PANTHER" id="PTHR12378:SF80">
    <property type="entry name" value="IP06716P-RELATED"/>
    <property type="match status" value="1"/>
</dbReference>
<dbReference type="Gene3D" id="3.90.1720.30">
    <property type="entry name" value="PPPDE domains"/>
    <property type="match status" value="1"/>
</dbReference>
<feature type="compositionally biased region" description="Acidic residues" evidence="4">
    <location>
        <begin position="195"/>
        <end position="209"/>
    </location>
</feature>
<name>K0TDI9_THAOC</name>
<dbReference type="SMART" id="SM01179">
    <property type="entry name" value="DUF862"/>
    <property type="match status" value="1"/>
</dbReference>
<keyword evidence="3" id="KW-0378">Hydrolase</keyword>
<dbReference type="OrthoDB" id="412286at2759"/>
<feature type="compositionally biased region" description="Basic and acidic residues" evidence="4">
    <location>
        <begin position="18"/>
        <end position="33"/>
    </location>
</feature>
<gene>
    <name evidence="6" type="ORF">THAOC_10196</name>
</gene>
<evidence type="ECO:0000256" key="4">
    <source>
        <dbReference type="SAM" id="MobiDB-lite"/>
    </source>
</evidence>
<dbReference type="eggNOG" id="KOG0324">
    <property type="taxonomic scope" value="Eukaryota"/>
</dbReference>
<feature type="region of interest" description="Disordered" evidence="4">
    <location>
        <begin position="191"/>
        <end position="334"/>
    </location>
</feature>
<keyword evidence="2" id="KW-0645">Protease</keyword>
<comment type="similarity">
    <text evidence="1">Belongs to the DeSI family.</text>
</comment>
<dbReference type="GO" id="GO:0006508">
    <property type="term" value="P:proteolysis"/>
    <property type="evidence" value="ECO:0007669"/>
    <property type="project" value="UniProtKB-KW"/>
</dbReference>
<evidence type="ECO:0000256" key="3">
    <source>
        <dbReference type="ARBA" id="ARBA00022801"/>
    </source>
</evidence>
<sequence length="556" mass="60019">MIEAAASIDDCAVNSARTKVERESKKATHRDGDEPTDNVGEGEGSLADLDTLIVEDKYLDGEGQAVGSAKANVAQSSELNNCGSTRQDQAKPVVGDVSTSAEATGGSHNNDVGDDKSVAAMSIGSSMCTSTAPLINGGRRKEDAAMKLAFGIVTNQATECSNLNESVATALNRGNEAGNDHATRANGTALQIGVSDEDEDEAPLNEVEELDARSPQSFTGHESNKKRLGERLKQRLAKRNEKLSKDSTEKRADSPSTSIRERSTLQARMHRRQSRKNSSGKAGSYSDILSKYGSDDKEFPDVVTFSDGEDDGPSETNRGPSATNLDSEKRVPYRKSVSEVGVGYSSLSSRISRTRLVHKRPVPHMHGIGILQAEGIVYDDAMLLRLARQARYNRLRGEVSTATTHAGTGGARRYNEVKLHVYDLLTKDALVEMPYFNCHFPVGRCFRSVNDACHALGTGAYHIGVEVNGVEYAFGANNIIGMSGIFTCVPRESPGYEYRQTLDFGKVHTAKRTWIRIPKEKKTLDRTISDAFGGSIDDGDNKEEGGGGGKTSKETE</sequence>
<dbReference type="GO" id="GO:0016579">
    <property type="term" value="P:protein deubiquitination"/>
    <property type="evidence" value="ECO:0007669"/>
    <property type="project" value="TreeGrafter"/>
</dbReference>
<feature type="region of interest" description="Disordered" evidence="4">
    <location>
        <begin position="80"/>
        <end position="116"/>
    </location>
</feature>
<dbReference type="InterPro" id="IPR042266">
    <property type="entry name" value="PPPDE_sf"/>
</dbReference>
<comment type="caution">
    <text evidence="6">The sequence shown here is derived from an EMBL/GenBank/DDBJ whole genome shotgun (WGS) entry which is preliminary data.</text>
</comment>
<dbReference type="Proteomes" id="UP000266841">
    <property type="component" value="Unassembled WGS sequence"/>
</dbReference>
<proteinExistence type="inferred from homology"/>
<evidence type="ECO:0000313" key="6">
    <source>
        <dbReference type="EMBL" id="EJK68607.1"/>
    </source>
</evidence>
<feature type="domain" description="PPPDE" evidence="5">
    <location>
        <begin position="415"/>
        <end position="538"/>
    </location>
</feature>